<protein>
    <submittedName>
        <fullName evidence="1">Uncharacterized protein</fullName>
    </submittedName>
</protein>
<dbReference type="RefSeq" id="WP_163286701.1">
    <property type="nucleotide sequence ID" value="NZ_JAAGVY010000045.1"/>
</dbReference>
<dbReference type="EMBL" id="JAAGVY010000045">
    <property type="protein sequence ID" value="NEN25245.1"/>
    <property type="molecule type" value="Genomic_DNA"/>
</dbReference>
<gene>
    <name evidence="1" type="ORF">G3O08_17245</name>
</gene>
<sequence>MIQPLDSIDKLYLHTNKGRVLTLNPNLKIESEIESEDFYIYYLNRGNKKFLSKESQTFVIDADGKKVAEFSASSRSTFLNGKLYNAQEMSFLEIDLKNILQE</sequence>
<accession>A0A7K3WX80</accession>
<reference evidence="1 2" key="1">
    <citation type="submission" date="2020-02" db="EMBL/GenBank/DDBJ databases">
        <title>Out from the shadows clarifying the taxonomy of the family Cryomorphaceae and related taxa by utilizing the GTDB taxonomic framework.</title>
        <authorList>
            <person name="Bowman J.P."/>
        </authorList>
    </citation>
    <scope>NUCLEOTIDE SEQUENCE [LARGE SCALE GENOMIC DNA]</scope>
    <source>
        <strain evidence="1 2">QSSC 1-22</strain>
    </source>
</reference>
<keyword evidence="2" id="KW-1185">Reference proteome</keyword>
<dbReference type="AlphaFoldDB" id="A0A7K3WX80"/>
<name>A0A7K3WX80_9FLAO</name>
<dbReference type="Proteomes" id="UP000486602">
    <property type="component" value="Unassembled WGS sequence"/>
</dbReference>
<proteinExistence type="predicted"/>
<evidence type="ECO:0000313" key="1">
    <source>
        <dbReference type="EMBL" id="NEN25245.1"/>
    </source>
</evidence>
<organism evidence="1 2">
    <name type="scientific">Cryomorpha ignava</name>
    <dbReference type="NCBI Taxonomy" id="101383"/>
    <lineage>
        <taxon>Bacteria</taxon>
        <taxon>Pseudomonadati</taxon>
        <taxon>Bacteroidota</taxon>
        <taxon>Flavobacteriia</taxon>
        <taxon>Flavobacteriales</taxon>
        <taxon>Cryomorphaceae</taxon>
        <taxon>Cryomorpha</taxon>
    </lineage>
</organism>
<comment type="caution">
    <text evidence="1">The sequence shown here is derived from an EMBL/GenBank/DDBJ whole genome shotgun (WGS) entry which is preliminary data.</text>
</comment>
<evidence type="ECO:0000313" key="2">
    <source>
        <dbReference type="Proteomes" id="UP000486602"/>
    </source>
</evidence>